<evidence type="ECO:0000256" key="3">
    <source>
        <dbReference type="ARBA" id="ARBA00022692"/>
    </source>
</evidence>
<keyword evidence="4 7" id="KW-1133">Transmembrane helix</keyword>
<evidence type="ECO:0000313" key="9">
    <source>
        <dbReference type="Proteomes" id="UP000250235"/>
    </source>
</evidence>
<evidence type="ECO:0000256" key="4">
    <source>
        <dbReference type="ARBA" id="ARBA00022989"/>
    </source>
</evidence>
<dbReference type="InterPro" id="IPR029454">
    <property type="entry name" value="ODR-4-like"/>
</dbReference>
<keyword evidence="5 7" id="KW-0472">Membrane</keyword>
<accession>A0A2Z7CH99</accession>
<evidence type="ECO:0000256" key="6">
    <source>
        <dbReference type="SAM" id="MobiDB-lite"/>
    </source>
</evidence>
<reference evidence="8 9" key="1">
    <citation type="journal article" date="2015" name="Proc. Natl. Acad. Sci. U.S.A.">
        <title>The resurrection genome of Boea hygrometrica: A blueprint for survival of dehydration.</title>
        <authorList>
            <person name="Xiao L."/>
            <person name="Yang G."/>
            <person name="Zhang L."/>
            <person name="Yang X."/>
            <person name="Zhao S."/>
            <person name="Ji Z."/>
            <person name="Zhou Q."/>
            <person name="Hu M."/>
            <person name="Wang Y."/>
            <person name="Chen M."/>
            <person name="Xu Y."/>
            <person name="Jin H."/>
            <person name="Xiao X."/>
            <person name="Hu G."/>
            <person name="Bao F."/>
            <person name="Hu Y."/>
            <person name="Wan P."/>
            <person name="Li L."/>
            <person name="Deng X."/>
            <person name="Kuang T."/>
            <person name="Xiang C."/>
            <person name="Zhu J.K."/>
            <person name="Oliver M.J."/>
            <person name="He Y."/>
        </authorList>
    </citation>
    <scope>NUCLEOTIDE SEQUENCE [LARGE SCALE GENOMIC DNA]</scope>
    <source>
        <strain evidence="9">cv. XS01</strain>
    </source>
</reference>
<sequence>MRDGRVVVAGYIDPYDNPEELNYLWQVYDEGMRDSGHVELLFMYYELMDPCVHGMVEHVEPLGSLDLNSAGDDPVEYITTGDEMDWEELDCTEVDCAEVNCSTVRRWTVGSWNAGRQDTATDLADHREIMVKAVVGDETQLKLTENRLTGSGLPSEVGLVIGKLSPKLDKGFVYDLVPTPPNDAGDPPCSVVGGAGENDKNKKKNAAKSKSQPEASALFIDIDWVSEHARQTVKGVAAAAASSVTTDQSGRLLIHISYSPLRWTCRNCSLSDNVSSSSLRPCDFKMGKILGSLQTFRCTYTFDVRMPIVHEEGLDVKRFADVLRDGIMIHAKELAGAKALIDGKVVTDDELCASESFHEVEFLLPLLQDKYTECDQRDVLGLLLFGGSVCSLAYLNSKEPISQALIDIKEDIIKSLVSRVDIMCDEADREMESVASDIQGTVNLISTDKCVPKLDLQVQRKHCILSFPRRVLVPWLEGTYICDYIQPSETVEALKAHCNELMSIEVPTDASEILEPESETPFVVAPSTLSFWSIVSGSSSSKLDNSLAKNNRDKANEKSSESADYTMVKLSLLILIVSIILGLAVNALRAS</sequence>
<feature type="region of interest" description="Disordered" evidence="6">
    <location>
        <begin position="538"/>
        <end position="558"/>
    </location>
</feature>
<evidence type="ECO:0000313" key="8">
    <source>
        <dbReference type="EMBL" id="KZV46380.1"/>
    </source>
</evidence>
<organism evidence="8 9">
    <name type="scientific">Dorcoceras hygrometricum</name>
    <dbReference type="NCBI Taxonomy" id="472368"/>
    <lineage>
        <taxon>Eukaryota</taxon>
        <taxon>Viridiplantae</taxon>
        <taxon>Streptophyta</taxon>
        <taxon>Embryophyta</taxon>
        <taxon>Tracheophyta</taxon>
        <taxon>Spermatophyta</taxon>
        <taxon>Magnoliopsida</taxon>
        <taxon>eudicotyledons</taxon>
        <taxon>Gunneridae</taxon>
        <taxon>Pentapetalae</taxon>
        <taxon>asterids</taxon>
        <taxon>lamiids</taxon>
        <taxon>Lamiales</taxon>
        <taxon>Gesneriaceae</taxon>
        <taxon>Didymocarpoideae</taxon>
        <taxon>Trichosporeae</taxon>
        <taxon>Loxocarpinae</taxon>
        <taxon>Dorcoceras</taxon>
    </lineage>
</organism>
<evidence type="ECO:0000256" key="5">
    <source>
        <dbReference type="ARBA" id="ARBA00023136"/>
    </source>
</evidence>
<dbReference type="PANTHER" id="PTHR33966:SF1">
    <property type="entry name" value="PROTEIN ODR-4 HOMOLOG"/>
    <property type="match status" value="1"/>
</dbReference>
<proteinExistence type="inferred from homology"/>
<evidence type="ECO:0000256" key="2">
    <source>
        <dbReference type="ARBA" id="ARBA00010131"/>
    </source>
</evidence>
<protein>
    <submittedName>
        <fullName evidence="8">Protein odr-4</fullName>
    </submittedName>
</protein>
<dbReference type="GO" id="GO:0008104">
    <property type="term" value="P:intracellular protein localization"/>
    <property type="evidence" value="ECO:0007669"/>
    <property type="project" value="TreeGrafter"/>
</dbReference>
<feature type="transmembrane region" description="Helical" evidence="7">
    <location>
        <begin position="567"/>
        <end position="588"/>
    </location>
</feature>
<dbReference type="EMBL" id="KQ995674">
    <property type="protein sequence ID" value="KZV46380.1"/>
    <property type="molecule type" value="Genomic_DNA"/>
</dbReference>
<comment type="similarity">
    <text evidence="2">Belongs to the ODR-4 family.</text>
</comment>
<dbReference type="GO" id="GO:0012505">
    <property type="term" value="C:endomembrane system"/>
    <property type="evidence" value="ECO:0007669"/>
    <property type="project" value="TreeGrafter"/>
</dbReference>
<dbReference type="Pfam" id="PF14778">
    <property type="entry name" value="ODR4-like"/>
    <property type="match status" value="2"/>
</dbReference>
<feature type="region of interest" description="Disordered" evidence="6">
    <location>
        <begin position="183"/>
        <end position="210"/>
    </location>
</feature>
<dbReference type="OrthoDB" id="21458at2759"/>
<keyword evidence="3 7" id="KW-0812">Transmembrane</keyword>
<name>A0A2Z7CH99_9LAMI</name>
<gene>
    <name evidence="8" type="ORF">F511_16019</name>
</gene>
<dbReference type="AlphaFoldDB" id="A0A2Z7CH99"/>
<dbReference type="GO" id="GO:0016020">
    <property type="term" value="C:membrane"/>
    <property type="evidence" value="ECO:0007669"/>
    <property type="project" value="UniProtKB-SubCell"/>
</dbReference>
<comment type="subcellular location">
    <subcellularLocation>
        <location evidence="1">Membrane</location>
    </subcellularLocation>
</comment>
<evidence type="ECO:0000256" key="7">
    <source>
        <dbReference type="SAM" id="Phobius"/>
    </source>
</evidence>
<dbReference type="Proteomes" id="UP000250235">
    <property type="component" value="Unassembled WGS sequence"/>
</dbReference>
<keyword evidence="9" id="KW-1185">Reference proteome</keyword>
<evidence type="ECO:0000256" key="1">
    <source>
        <dbReference type="ARBA" id="ARBA00004370"/>
    </source>
</evidence>
<dbReference type="PANTHER" id="PTHR33966">
    <property type="entry name" value="PROTEIN ODR-4 HOMOLOG"/>
    <property type="match status" value="1"/>
</dbReference>